<accession>A0A101LUV5</accession>
<dbReference type="AlphaFoldDB" id="A0A101LUV5"/>
<protein>
    <submittedName>
        <fullName evidence="1">Uncharacterized protein</fullName>
    </submittedName>
</protein>
<keyword evidence="1" id="KW-0496">Mitochondrion</keyword>
<geneLocation type="mitochondrion" evidence="1"/>
<reference evidence="1" key="1">
    <citation type="journal article" date="2015" name="Genome Biol. Evol.">
        <title>Organellar Genomes of White Spruce (Picea glauca): Assembly and Annotation.</title>
        <authorList>
            <person name="Jackman S.D."/>
            <person name="Warren R.L."/>
            <person name="Gibb E.A."/>
            <person name="Vandervalk B.P."/>
            <person name="Mohamadi H."/>
            <person name="Chu J."/>
            <person name="Raymond A."/>
            <person name="Pleasance S."/>
            <person name="Coope R."/>
            <person name="Wildung M.R."/>
            <person name="Ritland C.E."/>
            <person name="Bousquet J."/>
            <person name="Jones S.J."/>
            <person name="Bohlmann J."/>
            <person name="Birol I."/>
        </authorList>
    </citation>
    <scope>NUCLEOTIDE SEQUENCE [LARGE SCALE GENOMIC DNA]</scope>
    <source>
        <tissue evidence="1">Flushing bud</tissue>
    </source>
</reference>
<sequence>MAFYLDDCKPRLPHYAAIQMKVLSRGTRILRTVVYEGASTCVMSLSCWRALGSPEIVPSPTMLKAFDRHSFKPYGIIPSFPVELGGKDRIRIS</sequence>
<name>A0A101LUV5_PICGL</name>
<gene>
    <name evidence="1" type="ORF">ABT39_MTgene2331</name>
</gene>
<dbReference type="EMBL" id="LKAM01000016">
    <property type="protein sequence ID" value="KUM45765.1"/>
    <property type="molecule type" value="Genomic_DNA"/>
</dbReference>
<proteinExistence type="predicted"/>
<evidence type="ECO:0000313" key="1">
    <source>
        <dbReference type="EMBL" id="KUM45765.1"/>
    </source>
</evidence>
<comment type="caution">
    <text evidence="1">The sequence shown here is derived from an EMBL/GenBank/DDBJ whole genome shotgun (WGS) entry which is preliminary data.</text>
</comment>
<organism evidence="1">
    <name type="scientific">Picea glauca</name>
    <name type="common">White spruce</name>
    <name type="synonym">Pinus glauca</name>
    <dbReference type="NCBI Taxonomy" id="3330"/>
    <lineage>
        <taxon>Eukaryota</taxon>
        <taxon>Viridiplantae</taxon>
        <taxon>Streptophyta</taxon>
        <taxon>Embryophyta</taxon>
        <taxon>Tracheophyta</taxon>
        <taxon>Spermatophyta</taxon>
        <taxon>Pinopsida</taxon>
        <taxon>Pinidae</taxon>
        <taxon>Conifers I</taxon>
        <taxon>Pinales</taxon>
        <taxon>Pinaceae</taxon>
        <taxon>Picea</taxon>
    </lineage>
</organism>